<evidence type="ECO:0000313" key="1">
    <source>
        <dbReference type="EMBL" id="KAJ8639271.1"/>
    </source>
</evidence>
<organism evidence="1 2">
    <name type="scientific">Persea americana</name>
    <name type="common">Avocado</name>
    <dbReference type="NCBI Taxonomy" id="3435"/>
    <lineage>
        <taxon>Eukaryota</taxon>
        <taxon>Viridiplantae</taxon>
        <taxon>Streptophyta</taxon>
        <taxon>Embryophyta</taxon>
        <taxon>Tracheophyta</taxon>
        <taxon>Spermatophyta</taxon>
        <taxon>Magnoliopsida</taxon>
        <taxon>Magnoliidae</taxon>
        <taxon>Laurales</taxon>
        <taxon>Lauraceae</taxon>
        <taxon>Persea</taxon>
    </lineage>
</organism>
<gene>
    <name evidence="1" type="ORF">MRB53_015965</name>
</gene>
<accession>A0ACC2M0Z5</accession>
<proteinExistence type="predicted"/>
<protein>
    <submittedName>
        <fullName evidence="1">Uncharacterized protein</fullName>
    </submittedName>
</protein>
<keyword evidence="2" id="KW-1185">Reference proteome</keyword>
<sequence>MEGWLYVIRSNRLGLNYSRKQYFILQDNYLNCFKSAPLSMKEDPIRSVAIDSYMRVSDNGRETINRKAFFIFSLYNASNHDDRLKLGARSSEEAAKWILSFKEAALKECANHRLDLAASSKRHPYRLNPDKRTSRRSSLDFVDWTVCSSPRSDRAAADVVAPSSWTIFGCQNGLRLFKESKDGDFDRKPWDEHPATMAVGVVDAPTEAIFQAVMSLGLSRSEWDFCFHQGRVVEHLDGHTDIIHKRLTSNWLPWGMKRRDLLLRRYWRREDDGTYVILYHSVYHRKCLPGSGAVRALLKSGGYVISPANQGKQSVVKHMLAIDWKFWKSCILSSSARAVTIKMLGRIAALRELFRARLGNCAFSDFSSNELTKEIGLPQIVMEDIKVEIHSTPETTKSQCFTEEAEKTPQRPAYVGGSLLQLSDAADEFFDVPEQSDYDELESSYSSDPENEMCNQVQDPPHPKLSTAADFVKKLQDLKAHRNGYMNLQDASLEDNTPSSYETTLPKDPSGNLACSWSTADPSTYLIRGENYLRDNQKIKAKHTMMELVAVDWLKSNKREDDLGGRPGSIVQKHAALGGDKFFFIINMQVPGSTTYNLALYYMIESPLESIPQLNSFVKGDDAYRNSRFKLIPFISKGSWIVKQSVGKKACLVGQALEINYFHGKNYLELGIDVGSSSVARGVVNLVLGYLTNLVIEMAFVIQANTQEELPECLIGTSASVEASNGGFGGPAPDRGSVCCESNIPHEFMSTRSRCSRQLDGRRMASVLKFTLLVMLLAYWSTLSISTEDDLLHCESLVEGWATSSHNGVEGDKHTLRDLLFFLHVPRTGGRTYFHCFLRKLYTSDQECPRSYDKLRFDPTNPNCRLMVTHDDYSITSKLPKESTSVVTILRNPVDRVFSTYEFSVEVAARFLVHPNLTSATRMAARLRPKSKSVGVSTLDIWPWKYLVPWMREDLFARREARELGRVTEIKDVSNSYNMKDMVMPLHEFINDPMAHEIIHNGATFQVAGLTNNSCLDESHEVRYCVRKHPELGHYVLDVAKKRLDNMLYVGLTEEHKESATMFANMVGVQVLSLLEALSSRIEQAANNTTESTSHVRDSKPHSTNQLQSSIQDRKPSEVPSTNVGTSDENTTVVQLMEAYEGCISSLRKSQSSRRTTSLKRIAPANFSKEARLKVPDIVLQQILSLNSLDVQLYKHAQGIFAQQQKHLAQKTMKMEMQKKTLRSSLGYFPGKLLVSAISIFLFVLVSIVLISRKRTSKIKV</sequence>
<dbReference type="Proteomes" id="UP001234297">
    <property type="component" value="Chromosome 5"/>
</dbReference>
<comment type="caution">
    <text evidence="1">The sequence shown here is derived from an EMBL/GenBank/DDBJ whole genome shotgun (WGS) entry which is preliminary data.</text>
</comment>
<reference evidence="1 2" key="1">
    <citation type="journal article" date="2022" name="Hortic Res">
        <title>A haplotype resolved chromosomal level avocado genome allows analysis of novel avocado genes.</title>
        <authorList>
            <person name="Nath O."/>
            <person name="Fletcher S.J."/>
            <person name="Hayward A."/>
            <person name="Shaw L.M."/>
            <person name="Masouleh A.K."/>
            <person name="Furtado A."/>
            <person name="Henry R.J."/>
            <person name="Mitter N."/>
        </authorList>
    </citation>
    <scope>NUCLEOTIDE SEQUENCE [LARGE SCALE GENOMIC DNA]</scope>
    <source>
        <strain evidence="2">cv. Hass</strain>
    </source>
</reference>
<dbReference type="EMBL" id="CM056813">
    <property type="protein sequence ID" value="KAJ8639271.1"/>
    <property type="molecule type" value="Genomic_DNA"/>
</dbReference>
<name>A0ACC2M0Z5_PERAE</name>
<evidence type="ECO:0000313" key="2">
    <source>
        <dbReference type="Proteomes" id="UP001234297"/>
    </source>
</evidence>